<dbReference type="PANTHER" id="PTHR35318">
    <property type="entry name" value="BNAA10G08410D PROTEIN"/>
    <property type="match status" value="1"/>
</dbReference>
<organism evidence="1 2">
    <name type="scientific">Tanacetum coccineum</name>
    <dbReference type="NCBI Taxonomy" id="301880"/>
    <lineage>
        <taxon>Eukaryota</taxon>
        <taxon>Viridiplantae</taxon>
        <taxon>Streptophyta</taxon>
        <taxon>Embryophyta</taxon>
        <taxon>Tracheophyta</taxon>
        <taxon>Spermatophyta</taxon>
        <taxon>Magnoliopsida</taxon>
        <taxon>eudicotyledons</taxon>
        <taxon>Gunneridae</taxon>
        <taxon>Pentapetalae</taxon>
        <taxon>asterids</taxon>
        <taxon>campanulids</taxon>
        <taxon>Asterales</taxon>
        <taxon>Asteraceae</taxon>
        <taxon>Asteroideae</taxon>
        <taxon>Anthemideae</taxon>
        <taxon>Anthemidinae</taxon>
        <taxon>Tanacetum</taxon>
    </lineage>
</organism>
<evidence type="ECO:0000313" key="1">
    <source>
        <dbReference type="EMBL" id="GJS95237.1"/>
    </source>
</evidence>
<gene>
    <name evidence="1" type="ORF">Tco_0802205</name>
</gene>
<dbReference type="EMBL" id="BQNB010011794">
    <property type="protein sequence ID" value="GJS95237.1"/>
    <property type="molecule type" value="Genomic_DNA"/>
</dbReference>
<protein>
    <submittedName>
        <fullName evidence="1">Uncharacterized protein</fullName>
    </submittedName>
</protein>
<reference evidence="1" key="2">
    <citation type="submission" date="2022-01" db="EMBL/GenBank/DDBJ databases">
        <authorList>
            <person name="Yamashiro T."/>
            <person name="Shiraishi A."/>
            <person name="Satake H."/>
            <person name="Nakayama K."/>
        </authorList>
    </citation>
    <scope>NUCLEOTIDE SEQUENCE</scope>
</reference>
<dbReference type="Proteomes" id="UP001151760">
    <property type="component" value="Unassembled WGS sequence"/>
</dbReference>
<keyword evidence="2" id="KW-1185">Reference proteome</keyword>
<reference evidence="1" key="1">
    <citation type="journal article" date="2022" name="Int. J. Mol. Sci.">
        <title>Draft Genome of Tanacetum Coccineum: Genomic Comparison of Closely Related Tanacetum-Family Plants.</title>
        <authorList>
            <person name="Yamashiro T."/>
            <person name="Shiraishi A."/>
            <person name="Nakayama K."/>
            <person name="Satake H."/>
        </authorList>
    </citation>
    <scope>NUCLEOTIDE SEQUENCE</scope>
</reference>
<accession>A0ABQ4ZZ00</accession>
<name>A0ABQ4ZZ00_9ASTR</name>
<evidence type="ECO:0000313" key="2">
    <source>
        <dbReference type="Proteomes" id="UP001151760"/>
    </source>
</evidence>
<comment type="caution">
    <text evidence="1">The sequence shown here is derived from an EMBL/GenBank/DDBJ whole genome shotgun (WGS) entry which is preliminary data.</text>
</comment>
<sequence length="125" mass="13913">MKFLLTLVACCGTNEHASSTSYVSNEDEAKSLVVGVAREKKLTRSGKISGKNGRQPVHWRPSLCTISEEEVIMAERIQLYVKPSNKDGKNVTVSAANNKPFGYKNEFKLRDSWDAFSPVPTTLMF</sequence>
<dbReference type="PANTHER" id="PTHR35318:SF2">
    <property type="entry name" value="OS08G0138900 PROTEIN"/>
    <property type="match status" value="1"/>
</dbReference>
<proteinExistence type="predicted"/>